<dbReference type="Proteomes" id="UP001160390">
    <property type="component" value="Unassembled WGS sequence"/>
</dbReference>
<keyword evidence="3" id="KW-1185">Reference proteome</keyword>
<feature type="region of interest" description="Disordered" evidence="1">
    <location>
        <begin position="1"/>
        <end position="31"/>
    </location>
</feature>
<comment type="caution">
    <text evidence="2">The sequence shown here is derived from an EMBL/GenBank/DDBJ whole genome shotgun (WGS) entry which is preliminary data.</text>
</comment>
<sequence>MLLRVSASQRRKRKLGSAYRDEESGAPKKLKGHDIGLNSISGIRAGQDTTDSVEAQLFQSGVPQMDWSGMSTKASQMLDGYAPIFGDNTIPPVCPDPPQSNIASTGALFEYAPIFEDSTIPPVYSVTSFANMTAIGALSEYAPIFEDGTIPPVYSTSLRSTDAFCEYAPIFEDGTIPPLYSSRSHLDTAFSKVPCEDDVARFVSTVQNLHENPGVSNTTSSDTSTFKFGAGSLPQPDFPFEERHFRSMDYNGFDREIWVASSEGIRAGNWS</sequence>
<name>A0AA35VPQ9_9HYPO</name>
<gene>
    <name evidence="2" type="ORF">CCHLO57077_00019293</name>
</gene>
<dbReference type="AlphaFoldDB" id="A0AA35VPQ9"/>
<evidence type="ECO:0000313" key="2">
    <source>
        <dbReference type="EMBL" id="CAI6100993.1"/>
    </source>
</evidence>
<protein>
    <submittedName>
        <fullName evidence="2">Uncharacterized protein</fullName>
    </submittedName>
</protein>
<accession>A0AA35VPQ9</accession>
<dbReference type="EMBL" id="CABFNP030001358">
    <property type="protein sequence ID" value="CAI6100993.1"/>
    <property type="molecule type" value="Genomic_DNA"/>
</dbReference>
<evidence type="ECO:0000256" key="1">
    <source>
        <dbReference type="SAM" id="MobiDB-lite"/>
    </source>
</evidence>
<proteinExistence type="predicted"/>
<reference evidence="2" key="1">
    <citation type="submission" date="2023-01" db="EMBL/GenBank/DDBJ databases">
        <authorList>
            <person name="Piombo E."/>
        </authorList>
    </citation>
    <scope>NUCLEOTIDE SEQUENCE</scope>
</reference>
<evidence type="ECO:0000313" key="3">
    <source>
        <dbReference type="Proteomes" id="UP001160390"/>
    </source>
</evidence>
<organism evidence="2 3">
    <name type="scientific">Clonostachys chloroleuca</name>
    <dbReference type="NCBI Taxonomy" id="1926264"/>
    <lineage>
        <taxon>Eukaryota</taxon>
        <taxon>Fungi</taxon>
        <taxon>Dikarya</taxon>
        <taxon>Ascomycota</taxon>
        <taxon>Pezizomycotina</taxon>
        <taxon>Sordariomycetes</taxon>
        <taxon>Hypocreomycetidae</taxon>
        <taxon>Hypocreales</taxon>
        <taxon>Bionectriaceae</taxon>
        <taxon>Clonostachys</taxon>
    </lineage>
</organism>